<dbReference type="AlphaFoldDB" id="A0A1R1JSB8"/>
<sequence>MRTLTHFDPARLDRVWPDVAPLLSAALEKGEGELDLSQLRMLITARQADLVLVHEGDSLVGALAIEFIQYPNYRVASFIATGGRRLFAREGDVAQLKMWLKDRGASKIQGYCPPSVARLWGRLGFHVAYQVVRCDL</sequence>
<evidence type="ECO:0000313" key="1">
    <source>
        <dbReference type="EMBL" id="OMG85392.1"/>
    </source>
</evidence>
<dbReference type="OrthoDB" id="9925237at2"/>
<reference evidence="1 2" key="1">
    <citation type="submission" date="2016-09" db="EMBL/GenBank/DDBJ databases">
        <title>Phylogenomics of Achromobacter.</title>
        <authorList>
            <person name="Jeukens J."/>
            <person name="Freschi L."/>
            <person name="Vincent A.T."/>
            <person name="Emond-Rheault J.-G."/>
            <person name="Kukavica-Ibrulj I."/>
            <person name="Charette S.J."/>
            <person name="Levesque R.C."/>
        </authorList>
    </citation>
    <scope>NUCLEOTIDE SEQUENCE [LARGE SCALE GENOMIC DNA]</scope>
    <source>
        <strain evidence="1 2">AUS488</strain>
    </source>
</reference>
<evidence type="ECO:0000313" key="2">
    <source>
        <dbReference type="Proteomes" id="UP000187251"/>
    </source>
</evidence>
<dbReference type="EMBL" id="MJMN01000016">
    <property type="protein sequence ID" value="OMG85392.1"/>
    <property type="molecule type" value="Genomic_DNA"/>
</dbReference>
<accession>A0A1R1JSB8</accession>
<proteinExistence type="predicted"/>
<comment type="caution">
    <text evidence="1">The sequence shown here is derived from an EMBL/GenBank/DDBJ whole genome shotgun (WGS) entry which is preliminary data.</text>
</comment>
<dbReference type="Proteomes" id="UP000187251">
    <property type="component" value="Unassembled WGS sequence"/>
</dbReference>
<name>A0A1R1JSB8_ALCXX</name>
<protein>
    <recommendedName>
        <fullName evidence="3">GNAT family N-acetyltransferase</fullName>
    </recommendedName>
</protein>
<evidence type="ECO:0008006" key="3">
    <source>
        <dbReference type="Google" id="ProtNLM"/>
    </source>
</evidence>
<dbReference type="RefSeq" id="WP_076412522.1">
    <property type="nucleotide sequence ID" value="NZ_MJMN01000016.1"/>
</dbReference>
<organism evidence="1 2">
    <name type="scientific">Alcaligenes xylosoxydans xylosoxydans</name>
    <name type="common">Achromobacter xylosoxidans</name>
    <dbReference type="NCBI Taxonomy" id="85698"/>
    <lineage>
        <taxon>Bacteria</taxon>
        <taxon>Pseudomonadati</taxon>
        <taxon>Pseudomonadota</taxon>
        <taxon>Betaproteobacteria</taxon>
        <taxon>Burkholderiales</taxon>
        <taxon>Alcaligenaceae</taxon>
        <taxon>Achromobacter</taxon>
    </lineage>
</organism>
<gene>
    <name evidence="1" type="ORF">BIZ92_26975</name>
</gene>